<dbReference type="KEGG" id="psti:SOO65_07955"/>
<name>A0AAX4HTR4_9BACT</name>
<proteinExistence type="predicted"/>
<evidence type="ECO:0000313" key="3">
    <source>
        <dbReference type="Proteomes" id="UP001324634"/>
    </source>
</evidence>
<gene>
    <name evidence="2" type="ORF">SOO65_07955</name>
</gene>
<sequence>MEKEFYGNGGFNGNDSDASGKPFPTTFNSQEDQQIKEGQESSPGPEYTTAKGKIEKYFLHFSSWL</sequence>
<keyword evidence="3" id="KW-1185">Reference proteome</keyword>
<dbReference type="Proteomes" id="UP001324634">
    <property type="component" value="Chromosome"/>
</dbReference>
<dbReference type="AlphaFoldDB" id="A0AAX4HTR4"/>
<protein>
    <submittedName>
        <fullName evidence="2">Uncharacterized protein</fullName>
    </submittedName>
</protein>
<dbReference type="RefSeq" id="WP_321399131.1">
    <property type="nucleotide sequence ID" value="NZ_CP139487.1"/>
</dbReference>
<feature type="region of interest" description="Disordered" evidence="1">
    <location>
        <begin position="1"/>
        <end position="49"/>
    </location>
</feature>
<evidence type="ECO:0000256" key="1">
    <source>
        <dbReference type="SAM" id="MobiDB-lite"/>
    </source>
</evidence>
<reference evidence="2 3" key="1">
    <citation type="submission" date="2023-11" db="EMBL/GenBank/DDBJ databases">
        <title>Peredibacter starrii A3.12.</title>
        <authorList>
            <person name="Mitchell R.J."/>
        </authorList>
    </citation>
    <scope>NUCLEOTIDE SEQUENCE [LARGE SCALE GENOMIC DNA]</scope>
    <source>
        <strain evidence="2 3">A3.12</strain>
    </source>
</reference>
<organism evidence="2 3">
    <name type="scientific">Peredibacter starrii</name>
    <dbReference type="NCBI Taxonomy" id="28202"/>
    <lineage>
        <taxon>Bacteria</taxon>
        <taxon>Pseudomonadati</taxon>
        <taxon>Bdellovibrionota</taxon>
        <taxon>Bacteriovoracia</taxon>
        <taxon>Bacteriovoracales</taxon>
        <taxon>Bacteriovoracaceae</taxon>
        <taxon>Peredibacter</taxon>
    </lineage>
</organism>
<accession>A0AAX4HTR4</accession>
<evidence type="ECO:0000313" key="2">
    <source>
        <dbReference type="EMBL" id="WPU66677.1"/>
    </source>
</evidence>
<dbReference type="EMBL" id="CP139487">
    <property type="protein sequence ID" value="WPU66677.1"/>
    <property type="molecule type" value="Genomic_DNA"/>
</dbReference>